<dbReference type="PANTHER" id="PTHR22977">
    <property type="entry name" value="COX ASSEMBLY MITOCHONDRIAL PROTEIN"/>
    <property type="match status" value="1"/>
</dbReference>
<keyword evidence="3" id="KW-0496">Mitochondrion</keyword>
<evidence type="ECO:0000256" key="3">
    <source>
        <dbReference type="RuleBase" id="RU364104"/>
    </source>
</evidence>
<evidence type="ECO:0000313" key="4">
    <source>
        <dbReference type="EMBL" id="GAK67715.1"/>
    </source>
</evidence>
<keyword evidence="3" id="KW-0472">Membrane</keyword>
<keyword evidence="3" id="KW-0143">Chaperone</keyword>
<evidence type="ECO:0000313" key="5">
    <source>
        <dbReference type="Proteomes" id="UP000053758"/>
    </source>
</evidence>
<dbReference type="OrthoDB" id="6224010at2759"/>
<dbReference type="InterPro" id="IPR013892">
    <property type="entry name" value="Cyt_c_biogenesis_Cmc1-like"/>
</dbReference>
<dbReference type="Pfam" id="PF08583">
    <property type="entry name" value="Cmc1"/>
    <property type="match status" value="1"/>
</dbReference>
<dbReference type="Proteomes" id="UP000053758">
    <property type="component" value="Unassembled WGS sequence"/>
</dbReference>
<dbReference type="AlphaFoldDB" id="A0A081CM19"/>
<keyword evidence="5" id="KW-1185">Reference proteome</keyword>
<dbReference type="RefSeq" id="XP_014654124.1">
    <property type="nucleotide sequence ID" value="XM_014798638.1"/>
</dbReference>
<keyword evidence="2" id="KW-1015">Disulfide bond</keyword>
<organism evidence="4 5">
    <name type="scientific">Pseudozyma antarctica</name>
    <name type="common">Yeast</name>
    <name type="synonym">Candida antarctica</name>
    <dbReference type="NCBI Taxonomy" id="84753"/>
    <lineage>
        <taxon>Eukaryota</taxon>
        <taxon>Fungi</taxon>
        <taxon>Dikarya</taxon>
        <taxon>Basidiomycota</taxon>
        <taxon>Ustilaginomycotina</taxon>
        <taxon>Ustilaginomycetes</taxon>
        <taxon>Ustilaginales</taxon>
        <taxon>Ustilaginaceae</taxon>
        <taxon>Moesziomyces</taxon>
    </lineage>
</organism>
<gene>
    <name evidence="4" type="ORF">PAN0_020d5944</name>
</gene>
<dbReference type="GeneID" id="26306782"/>
<keyword evidence="3" id="KW-0999">Mitochondrion inner membrane</keyword>
<dbReference type="EMBL" id="DF830087">
    <property type="protein sequence ID" value="GAK67715.1"/>
    <property type="molecule type" value="Genomic_DNA"/>
</dbReference>
<evidence type="ECO:0000256" key="2">
    <source>
        <dbReference type="ARBA" id="ARBA00023157"/>
    </source>
</evidence>
<accession>A0A081CM19</accession>
<evidence type="ECO:0000256" key="1">
    <source>
        <dbReference type="ARBA" id="ARBA00007347"/>
    </source>
</evidence>
<comment type="similarity">
    <text evidence="1 3">Belongs to the CMC family.</text>
</comment>
<dbReference type="GO" id="GO:0005743">
    <property type="term" value="C:mitochondrial inner membrane"/>
    <property type="evidence" value="ECO:0007669"/>
    <property type="project" value="UniProtKB-SubCell"/>
</dbReference>
<dbReference type="PANTHER" id="PTHR22977:SF5">
    <property type="entry name" value="COX ASSEMBLY MITOCHONDRIAL PROTEIN HOMOLOG"/>
    <property type="match status" value="1"/>
</dbReference>
<comment type="function">
    <text evidence="3">Required for mitochondrial cytochrome c oxidase (COX) assembly and respiration.</text>
</comment>
<dbReference type="HOGENOM" id="CLU_142621_2_1_1"/>
<name>A0A081CM19_PSEA2</name>
<sequence length="94" mass="10615">MSAASTPSGPQPIISNREEDTLRKQAKAKALSECRAQMEAFAQCTQTRTISMLWACRDLRNDLSKCLLVYTSEEAFEKDKQAYLQQSRPDARSI</sequence>
<reference evidence="5" key="1">
    <citation type="journal article" date="2014" name="Genome Announc.">
        <title>Draft Genome Sequence of the Yeast Pseudozyma antarctica Type Strain JCM10317, a Producer of the Glycolipid Biosurfactants, Mannosylerythritol Lipids.</title>
        <authorList>
            <person name="Saika A."/>
            <person name="Koike H."/>
            <person name="Hori T."/>
            <person name="Fukuoka T."/>
            <person name="Sato S."/>
            <person name="Habe H."/>
            <person name="Kitamoto D."/>
            <person name="Morita T."/>
        </authorList>
    </citation>
    <scope>NUCLEOTIDE SEQUENCE [LARGE SCALE GENOMIC DNA]</scope>
    <source>
        <strain evidence="5">JCM 10317</strain>
    </source>
</reference>
<comment type="subcellular location">
    <subcellularLocation>
        <location evidence="3">Mitochondrion inner membrane</location>
    </subcellularLocation>
</comment>
<protein>
    <recommendedName>
        <fullName evidence="3">COX assembly mitochondrial protein</fullName>
    </recommendedName>
</protein>
<proteinExistence type="inferred from homology"/>